<dbReference type="Proteomes" id="UP000749311">
    <property type="component" value="Unassembled WGS sequence"/>
</dbReference>
<sequence>MQLRQLEYFLAVARDGSFSSASETLHVVQSGVSTAIRALERELGVPLFERTARGVVLSDAGTALLPHAQRVLADVQAAAEAVDEVRRGVRGTVVAGVLPVLGLVDLPRAVAAFRADHPHVAVHLHIAGTAKLAGQLDEGEVDFALMSPAGPLPGDLSLTRLGDAPFVGLVPAGHELAGRDRVDLADLMDCPFVDSPAGFGNRDLLDQELGRRGLRRSIVVEAPDAWAIPVLVGKGVGVAMVPAFVAEGHAANVKVLELATPLQWSLFLATADHHPPSHAARLLIRHIRAALQPIGGSSRPSPADQGFH</sequence>
<dbReference type="Gene3D" id="1.10.10.10">
    <property type="entry name" value="Winged helix-like DNA-binding domain superfamily/Winged helix DNA-binding domain"/>
    <property type="match status" value="1"/>
</dbReference>
<dbReference type="InterPro" id="IPR050950">
    <property type="entry name" value="HTH-type_LysR_regulators"/>
</dbReference>
<dbReference type="RefSeq" id="WP_167165979.1">
    <property type="nucleotide sequence ID" value="NZ_BAAAOO010000015.1"/>
</dbReference>
<evidence type="ECO:0000256" key="2">
    <source>
        <dbReference type="ARBA" id="ARBA00023015"/>
    </source>
</evidence>
<dbReference type="SUPFAM" id="SSF53850">
    <property type="entry name" value="Periplasmic binding protein-like II"/>
    <property type="match status" value="1"/>
</dbReference>
<keyword evidence="7" id="KW-1185">Reference proteome</keyword>
<dbReference type="EMBL" id="JAAMOZ010000001">
    <property type="protein sequence ID" value="NIH56781.1"/>
    <property type="molecule type" value="Genomic_DNA"/>
</dbReference>
<dbReference type="SUPFAM" id="SSF46785">
    <property type="entry name" value="Winged helix' DNA-binding domain"/>
    <property type="match status" value="1"/>
</dbReference>
<dbReference type="Pfam" id="PF03466">
    <property type="entry name" value="LysR_substrate"/>
    <property type="match status" value="1"/>
</dbReference>
<evidence type="ECO:0000313" key="6">
    <source>
        <dbReference type="EMBL" id="NIH56781.1"/>
    </source>
</evidence>
<dbReference type="PANTHER" id="PTHR30419">
    <property type="entry name" value="HTH-TYPE TRANSCRIPTIONAL REGULATOR YBHD"/>
    <property type="match status" value="1"/>
</dbReference>
<dbReference type="InterPro" id="IPR000847">
    <property type="entry name" value="LysR_HTH_N"/>
</dbReference>
<keyword evidence="2" id="KW-0805">Transcription regulation</keyword>
<dbReference type="InterPro" id="IPR036390">
    <property type="entry name" value="WH_DNA-bd_sf"/>
</dbReference>
<dbReference type="GO" id="GO:0003677">
    <property type="term" value="F:DNA binding"/>
    <property type="evidence" value="ECO:0007669"/>
    <property type="project" value="UniProtKB-KW"/>
</dbReference>
<organism evidence="6 7">
    <name type="scientific">Brooklawnia cerclae</name>
    <dbReference type="NCBI Taxonomy" id="349934"/>
    <lineage>
        <taxon>Bacteria</taxon>
        <taxon>Bacillati</taxon>
        <taxon>Actinomycetota</taxon>
        <taxon>Actinomycetes</taxon>
        <taxon>Propionibacteriales</taxon>
        <taxon>Propionibacteriaceae</taxon>
        <taxon>Brooklawnia</taxon>
    </lineage>
</organism>
<protein>
    <submittedName>
        <fullName evidence="6">DNA-binding transcriptional LysR family regulator</fullName>
    </submittedName>
</protein>
<accession>A0ABX0SJ65</accession>
<evidence type="ECO:0000313" key="7">
    <source>
        <dbReference type="Proteomes" id="UP000749311"/>
    </source>
</evidence>
<evidence type="ECO:0000256" key="1">
    <source>
        <dbReference type="ARBA" id="ARBA00009437"/>
    </source>
</evidence>
<evidence type="ECO:0000259" key="5">
    <source>
        <dbReference type="PROSITE" id="PS50931"/>
    </source>
</evidence>
<dbReference type="PRINTS" id="PR00039">
    <property type="entry name" value="HTHLYSR"/>
</dbReference>
<comment type="similarity">
    <text evidence="1">Belongs to the LysR transcriptional regulatory family.</text>
</comment>
<evidence type="ECO:0000256" key="4">
    <source>
        <dbReference type="ARBA" id="ARBA00023163"/>
    </source>
</evidence>
<gene>
    <name evidence="6" type="ORF">FB473_001426</name>
</gene>
<dbReference type="InterPro" id="IPR036388">
    <property type="entry name" value="WH-like_DNA-bd_sf"/>
</dbReference>
<evidence type="ECO:0000256" key="3">
    <source>
        <dbReference type="ARBA" id="ARBA00023125"/>
    </source>
</evidence>
<comment type="caution">
    <text evidence="6">The sequence shown here is derived from an EMBL/GenBank/DDBJ whole genome shotgun (WGS) entry which is preliminary data.</text>
</comment>
<dbReference type="Gene3D" id="3.40.190.290">
    <property type="match status" value="1"/>
</dbReference>
<feature type="domain" description="HTH lysR-type" evidence="5">
    <location>
        <begin position="1"/>
        <end position="58"/>
    </location>
</feature>
<dbReference type="PROSITE" id="PS50931">
    <property type="entry name" value="HTH_LYSR"/>
    <property type="match status" value="1"/>
</dbReference>
<dbReference type="InterPro" id="IPR005119">
    <property type="entry name" value="LysR_subst-bd"/>
</dbReference>
<proteinExistence type="inferred from homology"/>
<keyword evidence="3 6" id="KW-0238">DNA-binding</keyword>
<name>A0ABX0SJ65_9ACTN</name>
<keyword evidence="4" id="KW-0804">Transcription</keyword>
<dbReference type="Pfam" id="PF00126">
    <property type="entry name" value="HTH_1"/>
    <property type="match status" value="1"/>
</dbReference>
<reference evidence="6 7" key="1">
    <citation type="submission" date="2020-02" db="EMBL/GenBank/DDBJ databases">
        <title>Sequencing the genomes of 1000 actinobacteria strains.</title>
        <authorList>
            <person name="Klenk H.-P."/>
        </authorList>
    </citation>
    <scope>NUCLEOTIDE SEQUENCE [LARGE SCALE GENOMIC DNA]</scope>
    <source>
        <strain evidence="6 7">DSM 19609</strain>
    </source>
</reference>